<dbReference type="InterPro" id="IPR040521">
    <property type="entry name" value="KDZ"/>
</dbReference>
<sequence length="217" mass="24011">CFGGTLFGRLLDKGGDIHIATDGNFHHRHRRSAGDCPPFYEPTYFIPKAQVDAIRQRIDCARQHPSKSSWPVVPDEAIDQCEASYEAADGQKQKAATDNFDDTSIMALICRHDIPLFFANIDTPGEQQKYSIALISHLFSLLPCQANVVVLYNVGCVLACSLTRFSILDQNVKSRLHFATTAMQAYGHEWSGQLVYNPHLASGLGLSDGKGAERLWS</sequence>
<proteinExistence type="predicted"/>
<dbReference type="InParanoid" id="A0A0C2ZVQ5"/>
<protein>
    <submittedName>
        <fullName evidence="1">Uncharacterized protein</fullName>
    </submittedName>
</protein>
<feature type="non-terminal residue" evidence="1">
    <location>
        <position position="1"/>
    </location>
</feature>
<accession>A0A0C2ZVQ5</accession>
<reference evidence="2" key="2">
    <citation type="submission" date="2015-01" db="EMBL/GenBank/DDBJ databases">
        <title>Evolutionary Origins and Diversification of the Mycorrhizal Mutualists.</title>
        <authorList>
            <consortium name="DOE Joint Genome Institute"/>
            <consortium name="Mycorrhizal Genomics Consortium"/>
            <person name="Kohler A."/>
            <person name="Kuo A."/>
            <person name="Nagy L.G."/>
            <person name="Floudas D."/>
            <person name="Copeland A."/>
            <person name="Barry K.W."/>
            <person name="Cichocki N."/>
            <person name="Veneault-Fourrey C."/>
            <person name="LaButti K."/>
            <person name="Lindquist E.A."/>
            <person name="Lipzen A."/>
            <person name="Lundell T."/>
            <person name="Morin E."/>
            <person name="Murat C."/>
            <person name="Riley R."/>
            <person name="Ohm R."/>
            <person name="Sun H."/>
            <person name="Tunlid A."/>
            <person name="Henrissat B."/>
            <person name="Grigoriev I.V."/>
            <person name="Hibbett D.S."/>
            <person name="Martin F."/>
        </authorList>
    </citation>
    <scope>NUCLEOTIDE SEQUENCE [LARGE SCALE GENOMIC DNA]</scope>
    <source>
        <strain evidence="2">Foug A</strain>
    </source>
</reference>
<dbReference type="PANTHER" id="PTHR33096:SF1">
    <property type="entry name" value="CXC1-LIKE CYSTEINE CLUSTER ASSOCIATED WITH KDZ TRANSPOSASES DOMAIN-CONTAINING PROTEIN"/>
    <property type="match status" value="1"/>
</dbReference>
<dbReference type="PANTHER" id="PTHR33096">
    <property type="entry name" value="CXC2 DOMAIN-CONTAINING PROTEIN"/>
    <property type="match status" value="1"/>
</dbReference>
<organism evidence="1 2">
    <name type="scientific">Scleroderma citrinum Foug A</name>
    <dbReference type="NCBI Taxonomy" id="1036808"/>
    <lineage>
        <taxon>Eukaryota</taxon>
        <taxon>Fungi</taxon>
        <taxon>Dikarya</taxon>
        <taxon>Basidiomycota</taxon>
        <taxon>Agaricomycotina</taxon>
        <taxon>Agaricomycetes</taxon>
        <taxon>Agaricomycetidae</taxon>
        <taxon>Boletales</taxon>
        <taxon>Sclerodermatineae</taxon>
        <taxon>Sclerodermataceae</taxon>
        <taxon>Scleroderma</taxon>
    </lineage>
</organism>
<name>A0A0C2ZVQ5_9AGAM</name>
<evidence type="ECO:0000313" key="1">
    <source>
        <dbReference type="EMBL" id="KIM65573.1"/>
    </source>
</evidence>
<dbReference type="Pfam" id="PF18758">
    <property type="entry name" value="KDZ"/>
    <property type="match status" value="1"/>
</dbReference>
<dbReference type="AlphaFoldDB" id="A0A0C2ZVQ5"/>
<dbReference type="EMBL" id="KN822022">
    <property type="protein sequence ID" value="KIM65573.1"/>
    <property type="molecule type" value="Genomic_DNA"/>
</dbReference>
<dbReference type="Proteomes" id="UP000053989">
    <property type="component" value="Unassembled WGS sequence"/>
</dbReference>
<dbReference type="STRING" id="1036808.A0A0C2ZVQ5"/>
<dbReference type="OrthoDB" id="3253684at2759"/>
<keyword evidence="2" id="KW-1185">Reference proteome</keyword>
<reference evidence="1 2" key="1">
    <citation type="submission" date="2014-04" db="EMBL/GenBank/DDBJ databases">
        <authorList>
            <consortium name="DOE Joint Genome Institute"/>
            <person name="Kuo A."/>
            <person name="Kohler A."/>
            <person name="Nagy L.G."/>
            <person name="Floudas D."/>
            <person name="Copeland A."/>
            <person name="Barry K.W."/>
            <person name="Cichocki N."/>
            <person name="Veneault-Fourrey C."/>
            <person name="LaButti K."/>
            <person name="Lindquist E.A."/>
            <person name="Lipzen A."/>
            <person name="Lundell T."/>
            <person name="Morin E."/>
            <person name="Murat C."/>
            <person name="Sun H."/>
            <person name="Tunlid A."/>
            <person name="Henrissat B."/>
            <person name="Grigoriev I.V."/>
            <person name="Hibbett D.S."/>
            <person name="Martin F."/>
            <person name="Nordberg H.P."/>
            <person name="Cantor M.N."/>
            <person name="Hua S.X."/>
        </authorList>
    </citation>
    <scope>NUCLEOTIDE SEQUENCE [LARGE SCALE GENOMIC DNA]</scope>
    <source>
        <strain evidence="1 2">Foug A</strain>
    </source>
</reference>
<dbReference type="HOGENOM" id="CLU_004552_1_0_1"/>
<evidence type="ECO:0000313" key="2">
    <source>
        <dbReference type="Proteomes" id="UP000053989"/>
    </source>
</evidence>
<gene>
    <name evidence="1" type="ORF">SCLCIDRAFT_112809</name>
</gene>